<dbReference type="Gene3D" id="3.10.20.600">
    <property type="match status" value="1"/>
</dbReference>
<dbReference type="InterPro" id="IPR019554">
    <property type="entry name" value="Soluble_ligand-bd"/>
</dbReference>
<organism evidence="4">
    <name type="scientific">hydrothermal vent metagenome</name>
    <dbReference type="NCBI Taxonomy" id="652676"/>
    <lineage>
        <taxon>unclassified sequences</taxon>
        <taxon>metagenomes</taxon>
        <taxon>ecological metagenomes</taxon>
    </lineage>
</organism>
<name>A0A3B1BRL4_9ZZZZ</name>
<dbReference type="InterPro" id="IPR003715">
    <property type="entry name" value="Poly_export_N"/>
</dbReference>
<dbReference type="EMBL" id="UOFX01000023">
    <property type="protein sequence ID" value="VAX07317.1"/>
    <property type="molecule type" value="Genomic_DNA"/>
</dbReference>
<dbReference type="Pfam" id="PF10531">
    <property type="entry name" value="SLBB"/>
    <property type="match status" value="1"/>
</dbReference>
<gene>
    <name evidence="4" type="ORF">MNBD_GAMMA26-2622</name>
</gene>
<dbReference type="PANTHER" id="PTHR33619:SF3">
    <property type="entry name" value="POLYSACCHARIDE EXPORT PROTEIN GFCE-RELATED"/>
    <property type="match status" value="1"/>
</dbReference>
<feature type="domain" description="Soluble ligand binding" evidence="3">
    <location>
        <begin position="106"/>
        <end position="147"/>
    </location>
</feature>
<keyword evidence="1" id="KW-0732">Signal</keyword>
<evidence type="ECO:0000313" key="4">
    <source>
        <dbReference type="EMBL" id="VAX07317.1"/>
    </source>
</evidence>
<evidence type="ECO:0000256" key="1">
    <source>
        <dbReference type="ARBA" id="ARBA00022729"/>
    </source>
</evidence>
<sequence length="192" mass="21019">MVNTRRYILLFVGTMALIMSAVVVAADDYHLSTGDVLSISVFNEPDLSLDEVRVTTTGVISFPLLGEVKVVNLSSTQVEQRLIEMLLDGYLKRPRVTVSIKEYRLFYVHGEVKSPGGYNYQDGLTVRKAVVLAGGFTERAAKGKVTLVTEAEAASLREADADFGRVDEMATMVGLNHLVRPGDVITIGESFF</sequence>
<dbReference type="InterPro" id="IPR049712">
    <property type="entry name" value="Poly_export"/>
</dbReference>
<reference evidence="4" key="1">
    <citation type="submission" date="2018-06" db="EMBL/GenBank/DDBJ databases">
        <authorList>
            <person name="Zhirakovskaya E."/>
        </authorList>
    </citation>
    <scope>NUCLEOTIDE SEQUENCE</scope>
</reference>
<accession>A0A3B1BRL4</accession>
<feature type="domain" description="Polysaccharide export protein N-terminal" evidence="2">
    <location>
        <begin position="25"/>
        <end position="101"/>
    </location>
</feature>
<dbReference type="GO" id="GO:0015159">
    <property type="term" value="F:polysaccharide transmembrane transporter activity"/>
    <property type="evidence" value="ECO:0007669"/>
    <property type="project" value="InterPro"/>
</dbReference>
<dbReference type="PANTHER" id="PTHR33619">
    <property type="entry name" value="POLYSACCHARIDE EXPORT PROTEIN GFCE-RELATED"/>
    <property type="match status" value="1"/>
</dbReference>
<protein>
    <submittedName>
        <fullName evidence="4">Uncharacterized protein</fullName>
    </submittedName>
</protein>
<dbReference type="SUPFAM" id="SSF142984">
    <property type="entry name" value="Nqo1 middle domain-like"/>
    <property type="match status" value="1"/>
</dbReference>
<evidence type="ECO:0000259" key="2">
    <source>
        <dbReference type="Pfam" id="PF02563"/>
    </source>
</evidence>
<dbReference type="Gene3D" id="3.30.1950.10">
    <property type="entry name" value="wza like domain"/>
    <property type="match status" value="1"/>
</dbReference>
<evidence type="ECO:0000259" key="3">
    <source>
        <dbReference type="Pfam" id="PF10531"/>
    </source>
</evidence>
<proteinExistence type="predicted"/>
<dbReference type="AlphaFoldDB" id="A0A3B1BRL4"/>
<dbReference type="Pfam" id="PF02563">
    <property type="entry name" value="Poly_export"/>
    <property type="match status" value="1"/>
</dbReference>